<gene>
    <name evidence="1" type="ORF">D5S19_15985</name>
</gene>
<organism evidence="1 2">
    <name type="scientific">Amycolatopsis panacis</name>
    <dbReference type="NCBI Taxonomy" id="2340917"/>
    <lineage>
        <taxon>Bacteria</taxon>
        <taxon>Bacillati</taxon>
        <taxon>Actinomycetota</taxon>
        <taxon>Actinomycetes</taxon>
        <taxon>Pseudonocardiales</taxon>
        <taxon>Pseudonocardiaceae</taxon>
        <taxon>Amycolatopsis</taxon>
    </lineage>
</organism>
<dbReference type="AlphaFoldDB" id="A0A419I3M1"/>
<name>A0A419I3M1_9PSEU</name>
<dbReference type="RefSeq" id="WP_120024144.1">
    <property type="nucleotide sequence ID" value="NZ_QZFV01000084.1"/>
</dbReference>
<comment type="caution">
    <text evidence="1">The sequence shown here is derived from an EMBL/GenBank/DDBJ whole genome shotgun (WGS) entry which is preliminary data.</text>
</comment>
<dbReference type="Proteomes" id="UP000285112">
    <property type="component" value="Unassembled WGS sequence"/>
</dbReference>
<sequence length="81" mass="8920">MSSIYRVIDQYDRRVRDLTKRAIKSGIMPDANVYYALNAAEKAITAARKAGEAAIMPNVEDAVAEAARVVDTEEKYAAARD</sequence>
<proteinExistence type="predicted"/>
<protein>
    <submittedName>
        <fullName evidence="1">Uncharacterized protein</fullName>
    </submittedName>
</protein>
<evidence type="ECO:0000313" key="2">
    <source>
        <dbReference type="Proteomes" id="UP000285112"/>
    </source>
</evidence>
<keyword evidence="2" id="KW-1185">Reference proteome</keyword>
<reference evidence="1 2" key="1">
    <citation type="submission" date="2018-09" db="EMBL/GenBank/DDBJ databases">
        <title>YIM PH 21725 draft genome.</title>
        <authorList>
            <person name="Miao C."/>
        </authorList>
    </citation>
    <scope>NUCLEOTIDE SEQUENCE [LARGE SCALE GENOMIC DNA]</scope>
    <source>
        <strain evidence="2">YIM PH21725</strain>
    </source>
</reference>
<accession>A0A419I3M1</accession>
<evidence type="ECO:0000313" key="1">
    <source>
        <dbReference type="EMBL" id="RJQ84764.1"/>
    </source>
</evidence>
<dbReference type="EMBL" id="QZFV01000084">
    <property type="protein sequence ID" value="RJQ84764.1"/>
    <property type="molecule type" value="Genomic_DNA"/>
</dbReference>